<feature type="coiled-coil region" evidence="1">
    <location>
        <begin position="122"/>
        <end position="149"/>
    </location>
</feature>
<dbReference type="Gene3D" id="3.30.460.10">
    <property type="entry name" value="Beta Polymerase, domain 2"/>
    <property type="match status" value="1"/>
</dbReference>
<name>A0A7G5XIU0_9BACT</name>
<gene>
    <name evidence="2" type="ORF">H4075_04110</name>
</gene>
<dbReference type="InterPro" id="IPR007344">
    <property type="entry name" value="GrpB/CoaE"/>
</dbReference>
<evidence type="ECO:0000256" key="1">
    <source>
        <dbReference type="SAM" id="Coils"/>
    </source>
</evidence>
<dbReference type="Proteomes" id="UP000515344">
    <property type="component" value="Chromosome"/>
</dbReference>
<dbReference type="Pfam" id="PF04229">
    <property type="entry name" value="GrpB"/>
    <property type="match status" value="1"/>
</dbReference>
<dbReference type="InterPro" id="IPR043519">
    <property type="entry name" value="NT_sf"/>
</dbReference>
<organism evidence="2 3">
    <name type="scientific">Lacibacter sediminis</name>
    <dbReference type="NCBI Taxonomy" id="2760713"/>
    <lineage>
        <taxon>Bacteria</taxon>
        <taxon>Pseudomonadati</taxon>
        <taxon>Bacteroidota</taxon>
        <taxon>Chitinophagia</taxon>
        <taxon>Chitinophagales</taxon>
        <taxon>Chitinophagaceae</taxon>
        <taxon>Lacibacter</taxon>
    </lineage>
</organism>
<keyword evidence="1" id="KW-0175">Coiled coil</keyword>
<evidence type="ECO:0000313" key="3">
    <source>
        <dbReference type="Proteomes" id="UP000515344"/>
    </source>
</evidence>
<dbReference type="RefSeq" id="WP_182804417.1">
    <property type="nucleotide sequence ID" value="NZ_CP060007.1"/>
</dbReference>
<dbReference type="EMBL" id="CP060007">
    <property type="protein sequence ID" value="QNA45393.1"/>
    <property type="molecule type" value="Genomic_DNA"/>
</dbReference>
<dbReference type="KEGG" id="lacs:H4075_04110"/>
<sequence>MLLSEYTTIWVHDFQTIKIILQEALQQLPVTIEHIGSTAVPGLAAKPIIDIDLVFANSVSFGEIKTRLERIGYCHNGNQGITDRDVFKRNDALPKHAVLDSIVHHLYVCPVHSEELKRHLLFRNYLRTNEETRNEYQQLKLSLAAEANQDRKQYAAIKEEKAKAFIDQVITNAALQGLL</sequence>
<dbReference type="AlphaFoldDB" id="A0A7G5XIU0"/>
<keyword evidence="3" id="KW-1185">Reference proteome</keyword>
<evidence type="ECO:0000313" key="2">
    <source>
        <dbReference type="EMBL" id="QNA45393.1"/>
    </source>
</evidence>
<protein>
    <submittedName>
        <fullName evidence="2">GrpB family protein</fullName>
    </submittedName>
</protein>
<dbReference type="PANTHER" id="PTHR34822:SF1">
    <property type="entry name" value="GRPB FAMILY PROTEIN"/>
    <property type="match status" value="1"/>
</dbReference>
<dbReference type="SUPFAM" id="SSF81301">
    <property type="entry name" value="Nucleotidyltransferase"/>
    <property type="match status" value="1"/>
</dbReference>
<dbReference type="PANTHER" id="PTHR34822">
    <property type="entry name" value="GRPB DOMAIN PROTEIN (AFU_ORTHOLOGUE AFUA_1G01530)"/>
    <property type="match status" value="1"/>
</dbReference>
<proteinExistence type="predicted"/>
<reference evidence="3" key="1">
    <citation type="submission" date="2020-08" db="EMBL/GenBank/DDBJ databases">
        <title>Lacibacter sp. S13-6-6 genome sequencing.</title>
        <authorList>
            <person name="Jin L."/>
        </authorList>
    </citation>
    <scope>NUCLEOTIDE SEQUENCE [LARGE SCALE GENOMIC DNA]</scope>
    <source>
        <strain evidence="3">S13-6-6</strain>
    </source>
</reference>
<accession>A0A7G5XIU0</accession>